<protein>
    <submittedName>
        <fullName evidence="1">Uncharacterized protein</fullName>
    </submittedName>
</protein>
<evidence type="ECO:0000313" key="1">
    <source>
        <dbReference type="EMBL" id="KIJ27777.1"/>
    </source>
</evidence>
<keyword evidence="2" id="KW-1185">Reference proteome</keyword>
<sequence length="110" mass="12460">MRRETGVCLISLDGISLRKALYVKLHIPSNFGCPGIYKRLTVDATLPAKELGEHHNTLRSDMRMMCAHFRIRNQWRFTDGLLILSIYSSVVLSTTSVTSPDSTVPALRRR</sequence>
<dbReference type="Proteomes" id="UP000054279">
    <property type="component" value="Unassembled WGS sequence"/>
</dbReference>
<dbReference type="HOGENOM" id="CLU_173509_0_0_1"/>
<dbReference type="AlphaFoldDB" id="A0A0C9UFI4"/>
<reference evidence="1 2" key="1">
    <citation type="submission" date="2014-06" db="EMBL/GenBank/DDBJ databases">
        <title>Evolutionary Origins and Diversification of the Mycorrhizal Mutualists.</title>
        <authorList>
            <consortium name="DOE Joint Genome Institute"/>
            <consortium name="Mycorrhizal Genomics Consortium"/>
            <person name="Kohler A."/>
            <person name="Kuo A."/>
            <person name="Nagy L.G."/>
            <person name="Floudas D."/>
            <person name="Copeland A."/>
            <person name="Barry K.W."/>
            <person name="Cichocki N."/>
            <person name="Veneault-Fourrey C."/>
            <person name="LaButti K."/>
            <person name="Lindquist E.A."/>
            <person name="Lipzen A."/>
            <person name="Lundell T."/>
            <person name="Morin E."/>
            <person name="Murat C."/>
            <person name="Riley R."/>
            <person name="Ohm R."/>
            <person name="Sun H."/>
            <person name="Tunlid A."/>
            <person name="Henrissat B."/>
            <person name="Grigoriev I.V."/>
            <person name="Hibbett D.S."/>
            <person name="Martin F."/>
        </authorList>
    </citation>
    <scope>NUCLEOTIDE SEQUENCE [LARGE SCALE GENOMIC DNA]</scope>
    <source>
        <strain evidence="1 2">SS14</strain>
    </source>
</reference>
<dbReference type="EMBL" id="KN837324">
    <property type="protein sequence ID" value="KIJ27777.1"/>
    <property type="molecule type" value="Genomic_DNA"/>
</dbReference>
<name>A0A0C9UFI4_SPHS4</name>
<gene>
    <name evidence="1" type="ORF">M422DRAFT_37611</name>
</gene>
<proteinExistence type="predicted"/>
<organism evidence="1 2">
    <name type="scientific">Sphaerobolus stellatus (strain SS14)</name>
    <dbReference type="NCBI Taxonomy" id="990650"/>
    <lineage>
        <taxon>Eukaryota</taxon>
        <taxon>Fungi</taxon>
        <taxon>Dikarya</taxon>
        <taxon>Basidiomycota</taxon>
        <taxon>Agaricomycotina</taxon>
        <taxon>Agaricomycetes</taxon>
        <taxon>Phallomycetidae</taxon>
        <taxon>Geastrales</taxon>
        <taxon>Sphaerobolaceae</taxon>
        <taxon>Sphaerobolus</taxon>
    </lineage>
</organism>
<accession>A0A0C9UFI4</accession>
<evidence type="ECO:0000313" key="2">
    <source>
        <dbReference type="Proteomes" id="UP000054279"/>
    </source>
</evidence>